<proteinExistence type="predicted"/>
<dbReference type="EMBL" id="BAABHK010000003">
    <property type="protein sequence ID" value="GAA4624244.1"/>
    <property type="molecule type" value="Genomic_DNA"/>
</dbReference>
<evidence type="ECO:0000313" key="2">
    <source>
        <dbReference type="Proteomes" id="UP001501442"/>
    </source>
</evidence>
<accession>A0ABP8U6V9</accession>
<gene>
    <name evidence="1" type="ORF">GCM10023196_023640</name>
</gene>
<evidence type="ECO:0000313" key="1">
    <source>
        <dbReference type="EMBL" id="GAA4624244.1"/>
    </source>
</evidence>
<comment type="caution">
    <text evidence="1">The sequence shown here is derived from an EMBL/GenBank/DDBJ whole genome shotgun (WGS) entry which is preliminary data.</text>
</comment>
<organism evidence="1 2">
    <name type="scientific">Actinoallomurus vinaceus</name>
    <dbReference type="NCBI Taxonomy" id="1080074"/>
    <lineage>
        <taxon>Bacteria</taxon>
        <taxon>Bacillati</taxon>
        <taxon>Actinomycetota</taxon>
        <taxon>Actinomycetes</taxon>
        <taxon>Streptosporangiales</taxon>
        <taxon>Thermomonosporaceae</taxon>
        <taxon>Actinoallomurus</taxon>
    </lineage>
</organism>
<protein>
    <submittedName>
        <fullName evidence="1">Uncharacterized protein</fullName>
    </submittedName>
</protein>
<name>A0ABP8U6V9_9ACTN</name>
<reference evidence="2" key="1">
    <citation type="journal article" date="2019" name="Int. J. Syst. Evol. Microbiol.">
        <title>The Global Catalogue of Microorganisms (GCM) 10K type strain sequencing project: providing services to taxonomists for standard genome sequencing and annotation.</title>
        <authorList>
            <consortium name="The Broad Institute Genomics Platform"/>
            <consortium name="The Broad Institute Genome Sequencing Center for Infectious Disease"/>
            <person name="Wu L."/>
            <person name="Ma J."/>
        </authorList>
    </citation>
    <scope>NUCLEOTIDE SEQUENCE [LARGE SCALE GENOMIC DNA]</scope>
    <source>
        <strain evidence="2">JCM 17939</strain>
    </source>
</reference>
<sequence>MINAREMVDRTHFPPLPLFSKGGRSVAGAGWNVTFDNNGNRDDSVPAVVRLCPAKAAGQAPQTVQLLSGSEKCP</sequence>
<dbReference type="Proteomes" id="UP001501442">
    <property type="component" value="Unassembled WGS sequence"/>
</dbReference>
<keyword evidence="2" id="KW-1185">Reference proteome</keyword>